<proteinExistence type="predicted"/>
<dbReference type="RefSeq" id="WP_126187929.1">
    <property type="nucleotide sequence ID" value="NZ_PELM01000458.1"/>
</dbReference>
<dbReference type="Proteomes" id="UP000288082">
    <property type="component" value="Unassembled WGS sequence"/>
</dbReference>
<dbReference type="EMBL" id="PELM01000458">
    <property type="protein sequence ID" value="RTG99695.1"/>
    <property type="molecule type" value="Genomic_DNA"/>
</dbReference>
<name>A0A430QX44_THESC</name>
<comment type="caution">
    <text evidence="1">The sequence shown here is derived from an EMBL/GenBank/DDBJ whole genome shotgun (WGS) entry which is preliminary data.</text>
</comment>
<evidence type="ECO:0008006" key="3">
    <source>
        <dbReference type="Google" id="ProtNLM"/>
    </source>
</evidence>
<organism evidence="1 2">
    <name type="scientific">Thermus scotoductus</name>
    <dbReference type="NCBI Taxonomy" id="37636"/>
    <lineage>
        <taxon>Bacteria</taxon>
        <taxon>Thermotogati</taxon>
        <taxon>Deinococcota</taxon>
        <taxon>Deinococci</taxon>
        <taxon>Thermales</taxon>
        <taxon>Thermaceae</taxon>
        <taxon>Thermus</taxon>
    </lineage>
</organism>
<accession>A0A430QX44</accession>
<evidence type="ECO:0000313" key="1">
    <source>
        <dbReference type="EMBL" id="RTG99695.1"/>
    </source>
</evidence>
<reference evidence="1 2" key="1">
    <citation type="journal article" date="2019" name="Extremophiles">
        <title>Biogeography of thermophiles and predominance of Thermus scotoductus in domestic water heaters.</title>
        <authorList>
            <person name="Wilpiszeski R.L."/>
            <person name="Zhang Z."/>
            <person name="House C.H."/>
        </authorList>
    </citation>
    <scope>NUCLEOTIDE SEQUENCE [LARGE SCALE GENOMIC DNA]</scope>
    <source>
        <strain evidence="1 2">38_S38</strain>
    </source>
</reference>
<sequence length="160" mass="18230">MAKDWEAALAIPQNLVAVGNAAFRRLVDDVVRRAQENASLGRPGLIPRTGKLRKSITKGPYKQWTPGSYGEQRVYSDLIYARVHEYGATIRPKRGPYLVFRLWNFSDTDRPTGPWRRARQVVIPPRPFLGPAAKDATAHWPEYVRDALEYIGEYIGRQLP</sequence>
<protein>
    <recommendedName>
        <fullName evidence="3">HK97 gp10 family phage protein</fullName>
    </recommendedName>
</protein>
<dbReference type="AlphaFoldDB" id="A0A430QX44"/>
<gene>
    <name evidence="1" type="ORF">CSW50_12210</name>
</gene>
<evidence type="ECO:0000313" key="2">
    <source>
        <dbReference type="Proteomes" id="UP000288082"/>
    </source>
</evidence>